<dbReference type="Proteomes" id="UP000291831">
    <property type="component" value="Unassembled WGS sequence"/>
</dbReference>
<proteinExistence type="predicted"/>
<name>A0A8B3S3E3_9EURY</name>
<evidence type="ECO:0000313" key="1">
    <source>
        <dbReference type="EMBL" id="RZB32772.1"/>
    </source>
</evidence>
<protein>
    <submittedName>
        <fullName evidence="1">Uncharacterized protein</fullName>
    </submittedName>
</protein>
<sequence length="56" mass="6412">MNFSIASVDRVYNPVFSSIPKRNLYGVKLQRCVVIEARKMSNKRIALTERKAAEVI</sequence>
<reference evidence="2" key="1">
    <citation type="submission" date="2019-01" db="EMBL/GenBank/DDBJ databases">
        <title>Anaerobic oxidation of ethane by archaea from a marine hydrocarbon seep.</title>
        <authorList>
            <person name="Musat F."/>
        </authorList>
    </citation>
    <scope>NUCLEOTIDE SEQUENCE [LARGE SCALE GENOMIC DNA]</scope>
</reference>
<comment type="caution">
    <text evidence="1">The sequence shown here is derived from an EMBL/GenBank/DDBJ whole genome shotgun (WGS) entry which is preliminary data.</text>
</comment>
<gene>
    <name evidence="1" type="ORF">AEth_00450</name>
</gene>
<accession>A0A8B3S3E3</accession>
<organism evidence="1 2">
    <name type="scientific">Candidatus Argoarchaeum ethanivorans</name>
    <dbReference type="NCBI Taxonomy" id="2608793"/>
    <lineage>
        <taxon>Archaea</taxon>
        <taxon>Methanobacteriati</taxon>
        <taxon>Methanobacteriota</taxon>
        <taxon>Stenosarchaea group</taxon>
        <taxon>Methanomicrobia</taxon>
        <taxon>Methanosarcinales</taxon>
        <taxon>Methanosarcinales incertae sedis</taxon>
        <taxon>GOM Arc I cluster</taxon>
        <taxon>Candidatus Argoarchaeum</taxon>
    </lineage>
</organism>
<evidence type="ECO:0000313" key="2">
    <source>
        <dbReference type="Proteomes" id="UP000291831"/>
    </source>
</evidence>
<dbReference type="EMBL" id="RPGO01000005">
    <property type="protein sequence ID" value="RZB32772.1"/>
    <property type="molecule type" value="Genomic_DNA"/>
</dbReference>
<dbReference type="AlphaFoldDB" id="A0A8B3S3E3"/>